<dbReference type="OrthoDB" id="7949219at2"/>
<comment type="caution">
    <text evidence="2">The sequence shown here is derived from an EMBL/GenBank/DDBJ whole genome shotgun (WGS) entry which is preliminary data.</text>
</comment>
<evidence type="ECO:0000259" key="1">
    <source>
        <dbReference type="Pfam" id="PF01872"/>
    </source>
</evidence>
<keyword evidence="3" id="KW-1185">Reference proteome</keyword>
<dbReference type="InterPro" id="IPR002734">
    <property type="entry name" value="RibDG_C"/>
</dbReference>
<dbReference type="SUPFAM" id="SSF53597">
    <property type="entry name" value="Dihydrofolate reductase-like"/>
    <property type="match status" value="1"/>
</dbReference>
<evidence type="ECO:0000313" key="3">
    <source>
        <dbReference type="Proteomes" id="UP000261811"/>
    </source>
</evidence>
<dbReference type="InterPro" id="IPR024072">
    <property type="entry name" value="DHFR-like_dom_sf"/>
</dbReference>
<dbReference type="GO" id="GO:0008703">
    <property type="term" value="F:5-amino-6-(5-phosphoribosylamino)uracil reductase activity"/>
    <property type="evidence" value="ECO:0007669"/>
    <property type="project" value="InterPro"/>
</dbReference>
<name>A0A372JIU5_9ACTN</name>
<dbReference type="GO" id="GO:0009231">
    <property type="term" value="P:riboflavin biosynthetic process"/>
    <property type="evidence" value="ECO:0007669"/>
    <property type="project" value="InterPro"/>
</dbReference>
<sequence length="187" mass="20687">MLIYSMNISVDGYVTDRQGGLDWTSPIDEVFRVHLAQVEGLGLYLCGRRLYETMLPWETDPSMRVDDLRSAFADAWSALPKIVFSRSLDSVQGNARLAKASLADEAAGALDATDRNVSIGGATLAAEAIELGLVDELHMFRYPVLVGGGTPYLPPVTENVQLDLLETRTFASRVVYERYRRVRDESA</sequence>
<feature type="domain" description="Bacterial bifunctional deaminase-reductase C-terminal" evidence="1">
    <location>
        <begin position="2"/>
        <end position="175"/>
    </location>
</feature>
<proteinExistence type="predicted"/>
<dbReference type="AlphaFoldDB" id="A0A372JIU5"/>
<evidence type="ECO:0000313" key="2">
    <source>
        <dbReference type="EMBL" id="RFU39935.1"/>
    </source>
</evidence>
<reference evidence="2 3" key="1">
    <citation type="submission" date="2018-08" db="EMBL/GenBank/DDBJ databases">
        <title>Actinomadura jelena sp. nov., a novel Actinomycete isolated from soil in Chad.</title>
        <authorList>
            <person name="Shi L."/>
        </authorList>
    </citation>
    <scope>NUCLEOTIDE SEQUENCE [LARGE SCALE GENOMIC DNA]</scope>
    <source>
        <strain evidence="2 3">NEAU-G17</strain>
    </source>
</reference>
<dbReference type="RefSeq" id="WP_117358945.1">
    <property type="nucleotide sequence ID" value="NZ_QURH01000316.1"/>
</dbReference>
<dbReference type="PANTHER" id="PTHR38011:SF11">
    <property type="entry name" value="2,5-DIAMINO-6-RIBOSYLAMINO-4(3H)-PYRIMIDINONE 5'-PHOSPHATE REDUCTASE"/>
    <property type="match status" value="1"/>
</dbReference>
<protein>
    <submittedName>
        <fullName evidence="2">Dihydrofolate reductase</fullName>
    </submittedName>
</protein>
<dbReference type="Proteomes" id="UP000261811">
    <property type="component" value="Unassembled WGS sequence"/>
</dbReference>
<gene>
    <name evidence="2" type="ORF">DZF91_19795</name>
</gene>
<dbReference type="InterPro" id="IPR050765">
    <property type="entry name" value="Riboflavin_Biosynth_HTPR"/>
</dbReference>
<dbReference type="Gene3D" id="3.40.430.10">
    <property type="entry name" value="Dihydrofolate Reductase, subunit A"/>
    <property type="match status" value="1"/>
</dbReference>
<dbReference type="PANTHER" id="PTHR38011">
    <property type="entry name" value="DIHYDROFOLATE REDUCTASE FAMILY PROTEIN (AFU_ORTHOLOGUE AFUA_8G06820)"/>
    <property type="match status" value="1"/>
</dbReference>
<accession>A0A372JIU5</accession>
<dbReference type="EMBL" id="QURH01000316">
    <property type="protein sequence ID" value="RFU39935.1"/>
    <property type="molecule type" value="Genomic_DNA"/>
</dbReference>
<dbReference type="Pfam" id="PF01872">
    <property type="entry name" value="RibD_C"/>
    <property type="match status" value="1"/>
</dbReference>
<organism evidence="2 3">
    <name type="scientific">Actinomadura logoneensis</name>
    <dbReference type="NCBI Taxonomy" id="2293572"/>
    <lineage>
        <taxon>Bacteria</taxon>
        <taxon>Bacillati</taxon>
        <taxon>Actinomycetota</taxon>
        <taxon>Actinomycetes</taxon>
        <taxon>Streptosporangiales</taxon>
        <taxon>Thermomonosporaceae</taxon>
        <taxon>Actinomadura</taxon>
    </lineage>
</organism>